<sequence>MTTLLFTTFQAFWKKGITILALFLGLIGAVVWISLAEYWDQVGRLINGLFLYVERYFSFNKWLELYLFYSILVWSGRFIYGKLWEGINFVIKGLYELITLRLVVNGWAAPAIRIIKWYQIGYLRLNELMMLKQKYYFDNILYSKPIERAMFLDSKAVICLYIVLDILRRWPSIMAALIATILFHKVSLKALGNQIWTLIRDVQISKIGNQIISNIPNLLIVIAAIFILFKLNGSRGILRRTIANANKNKLEEVINEHRQIVSILNKAFIDGVNNLEYIIRNREWIVSTWIRQNYLYHLNRSDHPECSERLLTLLDKKYLGYDDIDFYIQNLTKIPSIDRIHEQLEKNINQFWLLNQFTRLSFKLRGFRLFSSITNNQKNLNMWMLTPDGLTNILDKKKLRVSNIQLEKALRDNNTNKILNVLESNFELILVKFYEEIVQSIEAQVLLLSYANTTNRLLHINADLFGRLSRSLFDREG</sequence>
<organism evidence="2 3">
    <name type="scientific">Cohnella nanjingensis</name>
    <dbReference type="NCBI Taxonomy" id="1387779"/>
    <lineage>
        <taxon>Bacteria</taxon>
        <taxon>Bacillati</taxon>
        <taxon>Bacillota</taxon>
        <taxon>Bacilli</taxon>
        <taxon>Bacillales</taxon>
        <taxon>Paenibacillaceae</taxon>
        <taxon>Cohnella</taxon>
    </lineage>
</organism>
<evidence type="ECO:0000256" key="1">
    <source>
        <dbReference type="SAM" id="Phobius"/>
    </source>
</evidence>
<feature type="transmembrane region" description="Helical" evidence="1">
    <location>
        <begin position="211"/>
        <end position="231"/>
    </location>
</feature>
<comment type="caution">
    <text evidence="2">The sequence shown here is derived from an EMBL/GenBank/DDBJ whole genome shotgun (WGS) entry which is preliminary data.</text>
</comment>
<protein>
    <submittedName>
        <fullName evidence="2">Uncharacterized protein</fullName>
    </submittedName>
</protein>
<keyword evidence="1" id="KW-1133">Transmembrane helix</keyword>
<evidence type="ECO:0000313" key="3">
    <source>
        <dbReference type="Proteomes" id="UP000547209"/>
    </source>
</evidence>
<reference evidence="2 3" key="1">
    <citation type="submission" date="2020-08" db="EMBL/GenBank/DDBJ databases">
        <title>Cohnella phylogeny.</title>
        <authorList>
            <person name="Dunlap C."/>
        </authorList>
    </citation>
    <scope>NUCLEOTIDE SEQUENCE [LARGE SCALE GENOMIC DNA]</scope>
    <source>
        <strain evidence="2 3">DSM 28246</strain>
    </source>
</reference>
<name>A0A7X0RPE2_9BACL</name>
<dbReference type="EMBL" id="JACJVP010000019">
    <property type="protein sequence ID" value="MBB6671262.1"/>
    <property type="molecule type" value="Genomic_DNA"/>
</dbReference>
<proteinExistence type="predicted"/>
<feature type="transmembrane region" description="Helical" evidence="1">
    <location>
        <begin position="12"/>
        <end position="35"/>
    </location>
</feature>
<accession>A0A7X0RPE2</accession>
<dbReference type="RefSeq" id="WP_185142748.1">
    <property type="nucleotide sequence ID" value="NZ_JACJVP010000019.1"/>
</dbReference>
<dbReference type="Proteomes" id="UP000547209">
    <property type="component" value="Unassembled WGS sequence"/>
</dbReference>
<gene>
    <name evidence="2" type="ORF">H7C19_11295</name>
</gene>
<evidence type="ECO:0000313" key="2">
    <source>
        <dbReference type="EMBL" id="MBB6671262.1"/>
    </source>
</evidence>
<keyword evidence="1" id="KW-0472">Membrane</keyword>
<dbReference type="AlphaFoldDB" id="A0A7X0RPE2"/>
<feature type="transmembrane region" description="Helical" evidence="1">
    <location>
        <begin position="62"/>
        <end position="80"/>
    </location>
</feature>
<keyword evidence="1" id="KW-0812">Transmembrane</keyword>
<keyword evidence="3" id="KW-1185">Reference proteome</keyword>